<name>A0A2Z4GAE6_9BACT</name>
<dbReference type="AlphaFoldDB" id="A0A2Z4GAE6"/>
<dbReference type="Proteomes" id="UP000249873">
    <property type="component" value="Chromosome"/>
</dbReference>
<dbReference type="RefSeq" id="WP_111371157.1">
    <property type="nucleotide sequence ID" value="NZ_CP029480.1"/>
</dbReference>
<gene>
    <name evidence="1" type="ORF">DJ013_07670</name>
</gene>
<dbReference type="EMBL" id="CP029480">
    <property type="protein sequence ID" value="AWV98055.1"/>
    <property type="molecule type" value="Genomic_DNA"/>
</dbReference>
<accession>A0A2Z4GAE6</accession>
<protein>
    <submittedName>
        <fullName evidence="1">Uncharacterized protein</fullName>
    </submittedName>
</protein>
<keyword evidence="2" id="KW-1185">Reference proteome</keyword>
<organism evidence="1 2">
    <name type="scientific">Arcticibacterium luteifluviistationis</name>
    <dbReference type="NCBI Taxonomy" id="1784714"/>
    <lineage>
        <taxon>Bacteria</taxon>
        <taxon>Pseudomonadati</taxon>
        <taxon>Bacteroidota</taxon>
        <taxon>Cytophagia</taxon>
        <taxon>Cytophagales</taxon>
        <taxon>Leadbetterellaceae</taxon>
        <taxon>Arcticibacterium</taxon>
    </lineage>
</organism>
<dbReference type="KEGG" id="als:DJ013_07670"/>
<sequence>MELFDYKCHQVKDEVGLMLYQQNYQELSGNLLTLDYLKKTMVFHVLKNDKVYAGFSLNVLEWSPLRYFSYLNEYVKSEILIQPSKPLKEQDFLEITSIYKQGRYKKDEMLFYFYLFAKAYINAKRLKKPLILGGSIVREVKLIQKEVLDVVLYHGLIDPEKIKGDTPKLFEIYCCETTDLLFNAGKEAFEKYFLQVFGSKKWH</sequence>
<reference evidence="1 2" key="1">
    <citation type="submission" date="2018-05" db="EMBL/GenBank/DDBJ databases">
        <title>Complete genome sequence of Arcticibacterium luteifluviistationis SM1504T, a cytophagaceae bacterium isolated from Arctic surface seawater.</title>
        <authorList>
            <person name="Li Y."/>
            <person name="Qin Q.-L."/>
        </authorList>
    </citation>
    <scope>NUCLEOTIDE SEQUENCE [LARGE SCALE GENOMIC DNA]</scope>
    <source>
        <strain evidence="1 2">SM1504</strain>
    </source>
</reference>
<evidence type="ECO:0000313" key="1">
    <source>
        <dbReference type="EMBL" id="AWV98055.1"/>
    </source>
</evidence>
<evidence type="ECO:0000313" key="2">
    <source>
        <dbReference type="Proteomes" id="UP000249873"/>
    </source>
</evidence>
<proteinExistence type="predicted"/>